<keyword evidence="8" id="KW-0969">Cilium</keyword>
<dbReference type="InterPro" id="IPR053967">
    <property type="entry name" value="LlgE_F_G-like_D1"/>
</dbReference>
<feature type="domain" description="Flagellar hook protein FlgE/F/G-like D1" evidence="7">
    <location>
        <begin position="102"/>
        <end position="164"/>
    </location>
</feature>
<dbReference type="Pfam" id="PF22692">
    <property type="entry name" value="LlgE_F_G_D1"/>
    <property type="match status" value="1"/>
</dbReference>
<comment type="similarity">
    <text evidence="2 4">Belongs to the flagella basal body rod proteins family.</text>
</comment>
<gene>
    <name evidence="8" type="ordered locus">Trebr_1885</name>
</gene>
<evidence type="ECO:0000256" key="2">
    <source>
        <dbReference type="ARBA" id="ARBA00009677"/>
    </source>
</evidence>
<sequence length="265" mass="29532">MVRGWYIGSSGMNAQQNRLDAISNNLANADTTAYKRDVTVSKSFPELLMRRMNDDGVYRTPFGSADAAPIVGKIGLGVETNELYTDFEQGSFKQTSSKADMALSGEGFFAVQTPAGERYTRNGNFMIGKEGILETKEGYPVLGENGYIRVNDDSFTVNPDGMIYSADDMELIDRFKVVRFDNERYLQKMGSSLYKNTDISGEAYIAEGKERPAFIQGYTETSNVNVVNEMVSMIEVNRAYEANQKTIQTEDTMMSTLWGKVALSR</sequence>
<accession>F4LIZ5</accession>
<evidence type="ECO:0000256" key="1">
    <source>
        <dbReference type="ARBA" id="ARBA00004117"/>
    </source>
</evidence>
<evidence type="ECO:0000259" key="6">
    <source>
        <dbReference type="Pfam" id="PF06429"/>
    </source>
</evidence>
<dbReference type="GO" id="GO:0071978">
    <property type="term" value="P:bacterial-type flagellum-dependent swarming motility"/>
    <property type="evidence" value="ECO:0007669"/>
    <property type="project" value="TreeGrafter"/>
</dbReference>
<reference evidence="9" key="1">
    <citation type="submission" date="2011-04" db="EMBL/GenBank/DDBJ databases">
        <title>The complete genome of Treponema brennaborense DSM 12168.</title>
        <authorList>
            <person name="Lucas S."/>
            <person name="Han J."/>
            <person name="Lapidus A."/>
            <person name="Bruce D."/>
            <person name="Goodwin L."/>
            <person name="Pitluck S."/>
            <person name="Peters L."/>
            <person name="Kyrpides N."/>
            <person name="Mavromatis K."/>
            <person name="Ivanova N."/>
            <person name="Mikhailova N."/>
            <person name="Pagani I."/>
            <person name="Teshima H."/>
            <person name="Detter J.C."/>
            <person name="Tapia R."/>
            <person name="Han C."/>
            <person name="Land M."/>
            <person name="Hauser L."/>
            <person name="Markowitz V."/>
            <person name="Cheng J.-F."/>
            <person name="Hugenholtz P."/>
            <person name="Woyke T."/>
            <person name="Wu D."/>
            <person name="Gronow S."/>
            <person name="Wellnitz S."/>
            <person name="Brambilla E."/>
            <person name="Klenk H.-P."/>
            <person name="Eisen J.A."/>
        </authorList>
    </citation>
    <scope>NUCLEOTIDE SEQUENCE [LARGE SCALE GENOMIC DNA]</scope>
    <source>
        <strain evidence="9">DSM 12168 / CIP 105900 / DD5/3</strain>
    </source>
</reference>
<dbReference type="InterPro" id="IPR037925">
    <property type="entry name" value="FlgE/F/G-like"/>
</dbReference>
<dbReference type="InterPro" id="IPR012836">
    <property type="entry name" value="FlgF"/>
</dbReference>
<dbReference type="InterPro" id="IPR020013">
    <property type="entry name" value="Flagellar_FlgE/F/G"/>
</dbReference>
<dbReference type="EMBL" id="CP002696">
    <property type="protein sequence ID" value="AEE17304.1"/>
    <property type="molecule type" value="Genomic_DNA"/>
</dbReference>
<dbReference type="GO" id="GO:0030694">
    <property type="term" value="C:bacterial-type flagellum basal body, rod"/>
    <property type="evidence" value="ECO:0007669"/>
    <property type="project" value="InterPro"/>
</dbReference>
<dbReference type="SUPFAM" id="SSF117143">
    <property type="entry name" value="Flagellar hook protein flgE"/>
    <property type="match status" value="1"/>
</dbReference>
<dbReference type="Pfam" id="PF06429">
    <property type="entry name" value="Flg_bbr_C"/>
    <property type="match status" value="1"/>
</dbReference>
<protein>
    <submittedName>
        <fullName evidence="8">Flagellar basal-body rod protein FlgF</fullName>
    </submittedName>
</protein>
<dbReference type="Pfam" id="PF00460">
    <property type="entry name" value="Flg_bb_rod"/>
    <property type="match status" value="1"/>
</dbReference>
<evidence type="ECO:0000256" key="4">
    <source>
        <dbReference type="RuleBase" id="RU362116"/>
    </source>
</evidence>
<dbReference type="InterPro" id="IPR001444">
    <property type="entry name" value="Flag_bb_rod_N"/>
</dbReference>
<comment type="subcellular location">
    <subcellularLocation>
        <location evidence="1 4">Bacterial flagellum basal body</location>
    </subcellularLocation>
</comment>
<dbReference type="RefSeq" id="WP_013759008.1">
    <property type="nucleotide sequence ID" value="NC_015500.1"/>
</dbReference>
<dbReference type="OrthoDB" id="9804559at2"/>
<evidence type="ECO:0000256" key="3">
    <source>
        <dbReference type="ARBA" id="ARBA00023143"/>
    </source>
</evidence>
<feature type="domain" description="Flagellar basal-body/hook protein C-terminal" evidence="6">
    <location>
        <begin position="216"/>
        <end position="257"/>
    </location>
</feature>
<dbReference type="STRING" id="906968.Trebr_1885"/>
<evidence type="ECO:0000259" key="7">
    <source>
        <dbReference type="Pfam" id="PF22692"/>
    </source>
</evidence>
<proteinExistence type="inferred from homology"/>
<evidence type="ECO:0000313" key="9">
    <source>
        <dbReference type="Proteomes" id="UP000006546"/>
    </source>
</evidence>
<dbReference type="KEGG" id="tbe:Trebr_1885"/>
<dbReference type="PANTHER" id="PTHR30435:SF19">
    <property type="entry name" value="FLAGELLAR BASAL-BODY ROD PROTEIN FLGG"/>
    <property type="match status" value="1"/>
</dbReference>
<keyword evidence="3 4" id="KW-0975">Bacterial flagellum</keyword>
<dbReference type="eggNOG" id="COG4786">
    <property type="taxonomic scope" value="Bacteria"/>
</dbReference>
<dbReference type="InterPro" id="IPR010930">
    <property type="entry name" value="Flg_bb/hook_C_dom"/>
</dbReference>
<dbReference type="Proteomes" id="UP000006546">
    <property type="component" value="Chromosome"/>
</dbReference>
<name>F4LIZ5_TREBD</name>
<dbReference type="PANTHER" id="PTHR30435">
    <property type="entry name" value="FLAGELLAR PROTEIN"/>
    <property type="match status" value="1"/>
</dbReference>
<dbReference type="AlphaFoldDB" id="F4LIZ5"/>
<keyword evidence="8" id="KW-0282">Flagellum</keyword>
<keyword evidence="8" id="KW-0966">Cell projection</keyword>
<dbReference type="NCBIfam" id="TIGR02490">
    <property type="entry name" value="flgF"/>
    <property type="match status" value="1"/>
</dbReference>
<dbReference type="NCBIfam" id="TIGR03506">
    <property type="entry name" value="FlgEFG_subfam"/>
    <property type="match status" value="2"/>
</dbReference>
<dbReference type="PROSITE" id="PS00588">
    <property type="entry name" value="FLAGELLA_BB_ROD"/>
    <property type="match status" value="1"/>
</dbReference>
<evidence type="ECO:0000313" key="8">
    <source>
        <dbReference type="EMBL" id="AEE17304.1"/>
    </source>
</evidence>
<feature type="domain" description="Flagellar basal body rod protein N-terminal" evidence="5">
    <location>
        <begin position="6"/>
        <end position="35"/>
    </location>
</feature>
<dbReference type="HOGENOM" id="CLU_013687_0_0_12"/>
<organism evidence="8 9">
    <name type="scientific">Treponema brennaborense (strain DSM 12168 / CIP 105900 / DD5/3)</name>
    <dbReference type="NCBI Taxonomy" id="906968"/>
    <lineage>
        <taxon>Bacteria</taxon>
        <taxon>Pseudomonadati</taxon>
        <taxon>Spirochaetota</taxon>
        <taxon>Spirochaetia</taxon>
        <taxon>Spirochaetales</taxon>
        <taxon>Treponemataceae</taxon>
        <taxon>Treponema</taxon>
    </lineage>
</organism>
<dbReference type="InterPro" id="IPR019776">
    <property type="entry name" value="Flagellar_basal_body_rod_CS"/>
</dbReference>
<keyword evidence="9" id="KW-1185">Reference proteome</keyword>
<evidence type="ECO:0000259" key="5">
    <source>
        <dbReference type="Pfam" id="PF00460"/>
    </source>
</evidence>